<evidence type="ECO:0000313" key="5">
    <source>
        <dbReference type="Proteomes" id="UP000054359"/>
    </source>
</evidence>
<feature type="non-terminal residue" evidence="4">
    <location>
        <position position="155"/>
    </location>
</feature>
<dbReference type="GO" id="GO:0016301">
    <property type="term" value="F:kinase activity"/>
    <property type="evidence" value="ECO:0007669"/>
    <property type="project" value="UniProtKB-KW"/>
</dbReference>
<dbReference type="AlphaFoldDB" id="A0A087THF6"/>
<evidence type="ECO:0000256" key="2">
    <source>
        <dbReference type="ARBA" id="ARBA00022777"/>
    </source>
</evidence>
<sequence>MHNAILGKSVVSPSRSNYSLDDVLEESLCLGLPLLTNELHSIVVTLGAHGVLLITTLAASSPFPTRESVAEVTKPQAIYYPAPKTKDLISVSGAGDCFAAGMIASIVLGLEPNHCIYAGQRAAALSLHSHLAVPNTINSVEVFNFQEPIQKRSIL</sequence>
<dbReference type="OMA" id="GLHHEDC"/>
<dbReference type="Pfam" id="PF00294">
    <property type="entry name" value="PfkB"/>
    <property type="match status" value="1"/>
</dbReference>
<dbReference type="Gene3D" id="3.40.1190.20">
    <property type="match status" value="1"/>
</dbReference>
<dbReference type="OrthoDB" id="6430759at2759"/>
<evidence type="ECO:0000313" key="4">
    <source>
        <dbReference type="EMBL" id="KFM64545.1"/>
    </source>
</evidence>
<keyword evidence="1" id="KW-0808">Transferase</keyword>
<accession>A0A087THF6</accession>
<dbReference type="InterPro" id="IPR002173">
    <property type="entry name" value="Carboh/pur_kinase_PfkB_CS"/>
</dbReference>
<protein>
    <recommendedName>
        <fullName evidence="3">Carbohydrate kinase PfkB domain-containing protein</fullName>
    </recommendedName>
</protein>
<organism evidence="4 5">
    <name type="scientific">Stegodyphus mimosarum</name>
    <name type="common">African social velvet spider</name>
    <dbReference type="NCBI Taxonomy" id="407821"/>
    <lineage>
        <taxon>Eukaryota</taxon>
        <taxon>Metazoa</taxon>
        <taxon>Ecdysozoa</taxon>
        <taxon>Arthropoda</taxon>
        <taxon>Chelicerata</taxon>
        <taxon>Arachnida</taxon>
        <taxon>Araneae</taxon>
        <taxon>Araneomorphae</taxon>
        <taxon>Entelegynae</taxon>
        <taxon>Eresoidea</taxon>
        <taxon>Eresidae</taxon>
        <taxon>Stegodyphus</taxon>
    </lineage>
</organism>
<feature type="domain" description="Carbohydrate kinase PfkB" evidence="3">
    <location>
        <begin position="41"/>
        <end position="132"/>
    </location>
</feature>
<reference evidence="4 5" key="1">
    <citation type="submission" date="2013-11" db="EMBL/GenBank/DDBJ databases">
        <title>Genome sequencing of Stegodyphus mimosarum.</title>
        <authorList>
            <person name="Bechsgaard J."/>
        </authorList>
    </citation>
    <scope>NUCLEOTIDE SEQUENCE [LARGE SCALE GENOMIC DNA]</scope>
</reference>
<dbReference type="EMBL" id="KK115247">
    <property type="protein sequence ID" value="KFM64545.1"/>
    <property type="molecule type" value="Genomic_DNA"/>
</dbReference>
<dbReference type="Proteomes" id="UP000054359">
    <property type="component" value="Unassembled WGS sequence"/>
</dbReference>
<dbReference type="InterPro" id="IPR011611">
    <property type="entry name" value="PfkB_dom"/>
</dbReference>
<dbReference type="SUPFAM" id="SSF53613">
    <property type="entry name" value="Ribokinase-like"/>
    <property type="match status" value="1"/>
</dbReference>
<dbReference type="GO" id="GO:0006796">
    <property type="term" value="P:phosphate-containing compound metabolic process"/>
    <property type="evidence" value="ECO:0007669"/>
    <property type="project" value="UniProtKB-ARBA"/>
</dbReference>
<keyword evidence="2" id="KW-0418">Kinase</keyword>
<gene>
    <name evidence="4" type="ORF">X975_08855</name>
</gene>
<keyword evidence="5" id="KW-1185">Reference proteome</keyword>
<dbReference type="PROSITE" id="PS00584">
    <property type="entry name" value="PFKB_KINASES_2"/>
    <property type="match status" value="1"/>
</dbReference>
<evidence type="ECO:0000256" key="1">
    <source>
        <dbReference type="ARBA" id="ARBA00022679"/>
    </source>
</evidence>
<dbReference type="STRING" id="407821.A0A087THF6"/>
<evidence type="ECO:0000259" key="3">
    <source>
        <dbReference type="Pfam" id="PF00294"/>
    </source>
</evidence>
<name>A0A087THF6_STEMI</name>
<proteinExistence type="predicted"/>
<dbReference type="InterPro" id="IPR029056">
    <property type="entry name" value="Ribokinase-like"/>
</dbReference>